<feature type="region of interest" description="Disordered" evidence="6">
    <location>
        <begin position="1"/>
        <end position="38"/>
    </location>
</feature>
<evidence type="ECO:0000313" key="10">
    <source>
        <dbReference type="EMBL" id="KGK39475.1"/>
    </source>
</evidence>
<evidence type="ECO:0000256" key="5">
    <source>
        <dbReference type="SAM" id="Coils"/>
    </source>
</evidence>
<keyword evidence="3 7" id="KW-1133">Transmembrane helix</keyword>
<evidence type="ECO:0000313" key="15">
    <source>
        <dbReference type="Proteomes" id="UP000195871"/>
    </source>
</evidence>
<feature type="compositionally biased region" description="Low complexity" evidence="6">
    <location>
        <begin position="1"/>
        <end position="14"/>
    </location>
</feature>
<evidence type="ECO:0000256" key="7">
    <source>
        <dbReference type="SAM" id="Phobius"/>
    </source>
</evidence>
<evidence type="ECO:0000313" key="13">
    <source>
        <dbReference type="Proteomes" id="UP000029867"/>
    </source>
</evidence>
<dbReference type="EMBL" id="NHMM01000004">
    <property type="protein sequence ID" value="OUT21942.1"/>
    <property type="molecule type" value="Genomic_DNA"/>
</dbReference>
<dbReference type="PANTHER" id="PTHR23502:SF38">
    <property type="entry name" value="POLYAMINE TRANSPORTER 4"/>
    <property type="match status" value="1"/>
</dbReference>
<dbReference type="AlphaFoldDB" id="A0A099P3J3"/>
<dbReference type="InterPro" id="IPR020846">
    <property type="entry name" value="MFS_dom"/>
</dbReference>
<feature type="transmembrane region" description="Helical" evidence="7">
    <location>
        <begin position="513"/>
        <end position="534"/>
    </location>
</feature>
<dbReference type="InterPro" id="IPR036259">
    <property type="entry name" value="MFS_trans_sf"/>
</dbReference>
<dbReference type="GO" id="GO:0015606">
    <property type="term" value="F:spermidine transmembrane transporter activity"/>
    <property type="evidence" value="ECO:0007669"/>
    <property type="project" value="EnsemblFungi"/>
</dbReference>
<keyword evidence="2 7" id="KW-0812">Transmembrane</keyword>
<dbReference type="VEuPathDB" id="FungiDB:C5L36_0E03180"/>
<evidence type="ECO:0000313" key="12">
    <source>
        <dbReference type="EMBL" id="OUT21942.1"/>
    </source>
</evidence>
<dbReference type="GO" id="GO:0042908">
    <property type="term" value="P:xenobiotic transport"/>
    <property type="evidence" value="ECO:0007669"/>
    <property type="project" value="UniProtKB-ARBA"/>
</dbReference>
<feature type="transmembrane region" description="Helical" evidence="7">
    <location>
        <begin position="393"/>
        <end position="418"/>
    </location>
</feature>
<dbReference type="InterPro" id="IPR011701">
    <property type="entry name" value="MFS"/>
</dbReference>
<feature type="transmembrane region" description="Helical" evidence="7">
    <location>
        <begin position="281"/>
        <end position="303"/>
    </location>
</feature>
<dbReference type="Proteomes" id="UP000029867">
    <property type="component" value="Unassembled WGS sequence"/>
</dbReference>
<reference evidence="11" key="4">
    <citation type="submission" date="2017-01" db="EMBL/GenBank/DDBJ databases">
        <authorList>
            <person name="Mah S.A."/>
            <person name="Swanson W.J."/>
            <person name="Moy G.W."/>
            <person name="Vacquier V.D."/>
        </authorList>
    </citation>
    <scope>NUCLEOTIDE SEQUENCE [LARGE SCALE GENOMIC DNA]</scope>
    <source>
        <strain evidence="11">129</strain>
    </source>
</reference>
<evidence type="ECO:0000313" key="16">
    <source>
        <dbReference type="Proteomes" id="UP000249293"/>
    </source>
</evidence>
<name>A0A099P3J3_PICKU</name>
<dbReference type="GO" id="GO:0000297">
    <property type="term" value="F:spermine transmembrane transporter activity"/>
    <property type="evidence" value="ECO:0007669"/>
    <property type="project" value="EnsemblFungi"/>
</dbReference>
<dbReference type="GO" id="GO:0005886">
    <property type="term" value="C:plasma membrane"/>
    <property type="evidence" value="ECO:0007669"/>
    <property type="project" value="EnsemblFungi"/>
</dbReference>
<dbReference type="CDD" id="cd17323">
    <property type="entry name" value="MFS_Tpo1_MDR_like"/>
    <property type="match status" value="1"/>
</dbReference>
<reference evidence="10" key="2">
    <citation type="submission" date="2014-08" db="EMBL/GenBank/DDBJ databases">
        <title>Exploiting Issatchenkia orientalis SD108 for Succinic Acid Production.</title>
        <authorList>
            <person name="Xiao H."/>
            <person name="Shao Z."/>
            <person name="Jiang Y."/>
            <person name="Dole S."/>
            <person name="Zhao H."/>
        </authorList>
    </citation>
    <scope>NUCLEOTIDE SEQUENCE [LARGE SCALE GENOMIC DNA]</scope>
    <source>
        <strain evidence="10">SD108</strain>
    </source>
</reference>
<evidence type="ECO:0000256" key="4">
    <source>
        <dbReference type="ARBA" id="ARBA00023136"/>
    </source>
</evidence>
<dbReference type="PROSITE" id="PS50850">
    <property type="entry name" value="MFS"/>
    <property type="match status" value="1"/>
</dbReference>
<dbReference type="EMBL" id="CP028777">
    <property type="protein sequence ID" value="AWU78259.1"/>
    <property type="molecule type" value="Genomic_DNA"/>
</dbReference>
<evidence type="ECO:0000256" key="6">
    <source>
        <dbReference type="SAM" id="MobiDB-lite"/>
    </source>
</evidence>
<dbReference type="SUPFAM" id="SSF103473">
    <property type="entry name" value="MFS general substrate transporter"/>
    <property type="match status" value="1"/>
</dbReference>
<evidence type="ECO:0000256" key="1">
    <source>
        <dbReference type="ARBA" id="ARBA00004141"/>
    </source>
</evidence>
<evidence type="ECO:0000256" key="2">
    <source>
        <dbReference type="ARBA" id="ARBA00022692"/>
    </source>
</evidence>
<feature type="transmembrane region" description="Helical" evidence="7">
    <location>
        <begin position="574"/>
        <end position="595"/>
    </location>
</feature>
<dbReference type="Proteomes" id="UP000189274">
    <property type="component" value="Unassembled WGS sequence"/>
</dbReference>
<feature type="region of interest" description="Disordered" evidence="6">
    <location>
        <begin position="113"/>
        <end position="134"/>
    </location>
</feature>
<keyword evidence="4 7" id="KW-0472">Membrane</keyword>
<reference evidence="12 15" key="5">
    <citation type="submission" date="2017-05" db="EMBL/GenBank/DDBJ databases">
        <title>The Genome Sequence of Candida krusei Ckrusei653.</title>
        <authorList>
            <person name="Cuomo C."/>
            <person name="Forche A."/>
            <person name="Young S."/>
            <person name="Abouelleil A."/>
            <person name="Cao P."/>
            <person name="Chapman S."/>
            <person name="Cusick C."/>
            <person name="Shea T."/>
            <person name="Nusbaum C."/>
            <person name="Birren B."/>
        </authorList>
    </citation>
    <scope>NUCLEOTIDE SEQUENCE [LARGE SCALE GENOMIC DNA]</scope>
    <source>
        <strain evidence="12 15">Ckrusei653</strain>
    </source>
</reference>
<dbReference type="eggNOG" id="KOG0255">
    <property type="taxonomic scope" value="Eukaryota"/>
</dbReference>
<dbReference type="EMBL" id="MQVM01000001">
    <property type="protein sequence ID" value="ONH77912.1"/>
    <property type="molecule type" value="Genomic_DNA"/>
</dbReference>
<evidence type="ECO:0000313" key="14">
    <source>
        <dbReference type="Proteomes" id="UP000189274"/>
    </source>
</evidence>
<feature type="transmembrane region" description="Helical" evidence="7">
    <location>
        <begin position="158"/>
        <end position="179"/>
    </location>
</feature>
<comment type="subcellular location">
    <subcellularLocation>
        <location evidence="1">Membrane</location>
        <topology evidence="1">Multi-pass membrane protein</topology>
    </subcellularLocation>
</comment>
<feature type="transmembrane region" description="Helical" evidence="7">
    <location>
        <begin position="225"/>
        <end position="245"/>
    </location>
</feature>
<feature type="coiled-coil region" evidence="5">
    <location>
        <begin position="74"/>
        <end position="105"/>
    </location>
</feature>
<evidence type="ECO:0000313" key="11">
    <source>
        <dbReference type="EMBL" id="ONH77912.1"/>
    </source>
</evidence>
<dbReference type="EMBL" id="JQFK01000008">
    <property type="protein sequence ID" value="KGK39475.1"/>
    <property type="molecule type" value="Genomic_DNA"/>
</dbReference>
<gene>
    <name evidence="11" type="ORF">BOH78_0059</name>
    <name evidence="9" type="ORF">C5L36_0E03180</name>
    <name evidence="12" type="ORF">CAS74_002926</name>
    <name evidence="10" type="ORF">JL09_g1305</name>
</gene>
<evidence type="ECO:0000259" key="8">
    <source>
        <dbReference type="PROSITE" id="PS50850"/>
    </source>
</evidence>
<reference evidence="13" key="1">
    <citation type="journal article" date="2014" name="Microb. Cell Fact.">
        <title>Exploiting Issatchenkia orientalis SD108 for succinic acid production.</title>
        <authorList>
            <person name="Xiao H."/>
            <person name="Shao Z."/>
            <person name="Jiang Y."/>
            <person name="Dole S."/>
            <person name="Zhao H."/>
        </authorList>
    </citation>
    <scope>NUCLEOTIDE SEQUENCE [LARGE SCALE GENOMIC DNA]</scope>
    <source>
        <strain evidence="13">SD108</strain>
    </source>
</reference>
<dbReference type="HOGENOM" id="CLU_008455_11_3_1"/>
<dbReference type="Proteomes" id="UP000195871">
    <property type="component" value="Unassembled WGS sequence"/>
</dbReference>
<organism evidence="10 13">
    <name type="scientific">Pichia kudriavzevii</name>
    <name type="common">Yeast</name>
    <name type="synonym">Issatchenkia orientalis</name>
    <dbReference type="NCBI Taxonomy" id="4909"/>
    <lineage>
        <taxon>Eukaryota</taxon>
        <taxon>Fungi</taxon>
        <taxon>Dikarya</taxon>
        <taxon>Ascomycota</taxon>
        <taxon>Saccharomycotina</taxon>
        <taxon>Pichiomycetes</taxon>
        <taxon>Pichiales</taxon>
        <taxon>Pichiaceae</taxon>
        <taxon>Pichia</taxon>
    </lineage>
</organism>
<reference evidence="9 16" key="6">
    <citation type="submission" date="2018-06" db="EMBL/GenBank/DDBJ databases">
        <title>Population genomics shows no distinction between pathogenic Candida krusei and environmental Pichia kudriavzevii: One species, four names.</title>
        <authorList>
            <person name="Douglass A.P."/>
            <person name="Offei B."/>
            <person name="Braun-Galleani S."/>
            <person name="Coughlan A.Y."/>
            <person name="Martos A."/>
            <person name="Ortiz-Merino R.A."/>
            <person name="Byrne K.P."/>
            <person name="Wolfe K.H."/>
        </authorList>
    </citation>
    <scope>NUCLEOTIDE SEQUENCE [LARGE SCALE GENOMIC DNA]</scope>
    <source>
        <strain evidence="9 16">CBS573</strain>
    </source>
</reference>
<feature type="region of interest" description="Disordered" evidence="6">
    <location>
        <begin position="624"/>
        <end position="645"/>
    </location>
</feature>
<feature type="compositionally biased region" description="Basic and acidic residues" evidence="6">
    <location>
        <begin position="624"/>
        <end position="634"/>
    </location>
</feature>
<feature type="domain" description="Major facilitator superfamily (MFS) profile" evidence="8">
    <location>
        <begin position="160"/>
        <end position="602"/>
    </location>
</feature>
<feature type="transmembrane region" description="Helical" evidence="7">
    <location>
        <begin position="251"/>
        <end position="269"/>
    </location>
</feature>
<dbReference type="Gene3D" id="1.20.1250.20">
    <property type="entry name" value="MFS general substrate transporter like domains"/>
    <property type="match status" value="1"/>
</dbReference>
<feature type="transmembrane region" description="Helical" evidence="7">
    <location>
        <begin position="191"/>
        <end position="213"/>
    </location>
</feature>
<dbReference type="InterPro" id="IPR005829">
    <property type="entry name" value="Sugar_transporter_CS"/>
</dbReference>
<reference evidence="14" key="3">
    <citation type="journal article" date="2017" name="Genome Announc.">
        <title>Genome sequences of Cyberlindnera fabianii 65, Pichia kudriavzevii 129, and Saccharomyces cerevisiae 131 isolated from fermented masau fruits in Zimbabwe.</title>
        <authorList>
            <person name="van Rijswijck I.M.H."/>
            <person name="Derks M.F.L."/>
            <person name="Abee T."/>
            <person name="de Ridder D."/>
            <person name="Smid E.J."/>
        </authorList>
    </citation>
    <scope>NUCLEOTIDE SEQUENCE [LARGE SCALE GENOMIC DNA]</scope>
    <source>
        <strain evidence="14">129</strain>
    </source>
</reference>
<sequence>MSSRNSESSYSRYDSAVESFVDADNNNDIDNENVNDNFNDNVNEYYPDAENLELRKTITVKSTQHDTSNIDNYIESTKNDENTYQEELENELTREATNLSRISRKLTGHSSLKDVEKQEYTQEEEEDPEIVGYDPKTCNWDSPDDPDNPHNWAPFKRWYCTMVTAFLCLVITLGSSIYVDAIPEMMVKWGVSQTLGLAGLTFYLVGLAFGPAIAAPLSELFGRKIVYCGSLPISMLFTMGVGLSPNIGSVIVLRFFAGLTSSGALAIAGGTITDIWKPQEIGLAMTLFCLAPLAGPVIGPIIGGFIGQNKISPKPNRVGGLRWAMWVDLFFAATIFIPLFIMPETYKPIIMRKRIIKRGKKLKKGMPLMQFLIVIVFITLLKPVEMLFVEPIVLVFSIYTAFVFAVLFGFFEAFPVIFRGIYRMELGVSGLPFLGVGLGLLFGAICYLCLDKFYFFKKWDDGYIGMKDKDGNPIPPTPESRLLPCMIGSVCFGPSLFWLAWTARHSVHWMAPTASGVLFGFSLVLIFFSILTYFSMAYPPISVASALAANNMTRYIVSSVFPLFTVQMMENLHVYWGVSVFAFIALAMVPVPWVFNKYGERLRNRSKYGWTALYEQERKAKLEKEKAKQDRDINSQETATFDDKE</sequence>
<dbReference type="GO" id="GO:0140115">
    <property type="term" value="P:export across plasma membrane"/>
    <property type="evidence" value="ECO:0007669"/>
    <property type="project" value="UniProtKB-ARBA"/>
</dbReference>
<feature type="transmembrane region" description="Helical" evidence="7">
    <location>
        <begin position="481"/>
        <end position="501"/>
    </location>
</feature>
<dbReference type="Proteomes" id="UP000249293">
    <property type="component" value="Chromosome 5"/>
</dbReference>
<feature type="transmembrane region" description="Helical" evidence="7">
    <location>
        <begin position="362"/>
        <end position="381"/>
    </location>
</feature>
<dbReference type="OrthoDB" id="3936150at2759"/>
<dbReference type="PANTHER" id="PTHR23502">
    <property type="entry name" value="MAJOR FACILITATOR SUPERFAMILY"/>
    <property type="match status" value="1"/>
</dbReference>
<keyword evidence="5" id="KW-0175">Coiled coil</keyword>
<accession>A0A099P3J3</accession>
<dbReference type="PROSITE" id="PS00216">
    <property type="entry name" value="SUGAR_TRANSPORT_1"/>
    <property type="match status" value="1"/>
</dbReference>
<protein>
    <submittedName>
        <fullName evidence="11">Polyamine transporter 4</fullName>
    </submittedName>
</protein>
<proteinExistence type="predicted"/>
<dbReference type="Pfam" id="PF07690">
    <property type="entry name" value="MFS_1"/>
    <property type="match status" value="1"/>
</dbReference>
<dbReference type="GO" id="GO:0000329">
    <property type="term" value="C:fungal-type vacuole membrane"/>
    <property type="evidence" value="ECO:0007669"/>
    <property type="project" value="EnsemblFungi"/>
</dbReference>
<evidence type="ECO:0000313" key="9">
    <source>
        <dbReference type="EMBL" id="AWU78259.1"/>
    </source>
</evidence>
<keyword evidence="16" id="KW-1185">Reference proteome</keyword>
<evidence type="ECO:0000256" key="3">
    <source>
        <dbReference type="ARBA" id="ARBA00022989"/>
    </source>
</evidence>
<feature type="transmembrane region" description="Helical" evidence="7">
    <location>
        <begin position="430"/>
        <end position="450"/>
    </location>
</feature>
<feature type="transmembrane region" description="Helical" evidence="7">
    <location>
        <begin position="323"/>
        <end position="341"/>
    </location>
</feature>